<dbReference type="Proteomes" id="UP000826709">
    <property type="component" value="Chromosome"/>
</dbReference>
<feature type="transmembrane region" description="Helical" evidence="6">
    <location>
        <begin position="50"/>
        <end position="83"/>
    </location>
</feature>
<organism evidence="7 8">
    <name type="scientific">Methanofollis formosanus</name>
    <dbReference type="NCBI Taxonomy" id="299308"/>
    <lineage>
        <taxon>Archaea</taxon>
        <taxon>Methanobacteriati</taxon>
        <taxon>Methanobacteriota</taxon>
        <taxon>Stenosarchaea group</taxon>
        <taxon>Methanomicrobia</taxon>
        <taxon>Methanomicrobiales</taxon>
        <taxon>Methanomicrobiaceae</taxon>
        <taxon>Methanofollis</taxon>
    </lineage>
</organism>
<dbReference type="InterPro" id="IPR002794">
    <property type="entry name" value="DUF92_TMEM19"/>
</dbReference>
<dbReference type="RefSeq" id="WP_220681186.1">
    <property type="nucleotide sequence ID" value="NZ_CP037968.1"/>
</dbReference>
<keyword evidence="4 6" id="KW-1133">Transmembrane helix</keyword>
<reference evidence="7" key="1">
    <citation type="journal article" date="2005" name="Int. J. Syst. Evol. Microbiol.">
        <title>Methanofollis formosanus sp. nov., isolated from a fish pond.</title>
        <authorList>
            <person name="Wu S.Y."/>
            <person name="Chen S.C."/>
            <person name="Lai M.C."/>
        </authorList>
    </citation>
    <scope>NUCLEOTIDE SEQUENCE</scope>
    <source>
        <strain evidence="7">ML15</strain>
    </source>
</reference>
<feature type="transmembrane region" description="Helical" evidence="6">
    <location>
        <begin position="274"/>
        <end position="295"/>
    </location>
</feature>
<keyword evidence="8" id="KW-1185">Reference proteome</keyword>
<gene>
    <name evidence="7" type="ORF">E2N92_10815</name>
</gene>
<feature type="transmembrane region" description="Helical" evidence="6">
    <location>
        <begin position="95"/>
        <end position="113"/>
    </location>
</feature>
<feature type="transmembrane region" description="Helical" evidence="6">
    <location>
        <begin position="12"/>
        <end position="44"/>
    </location>
</feature>
<sequence>MTREIGPALAAVLAVFGILVAPLVQPAWLLSLLVILFSGVLLLIEGTRYVSVSIIVTALLYGLGLLSLAVFASTLAIVVLGEFAFRVTGGKPRSYIAYILTGGMGALAAMAYLGVFSPLTVLIGALVAVFLRAALVGREDALMIEALGVAMAQQLFFEIGYSVDLQSLLLALVIALVFGYLSYRFKAADLSGLFSGAIIGLLLIVFADVRWFFIMLVFFILGSGATKFKYREKNDLGVAQSHGGVRGYLNVFANGLVATVGAVLYGITGHPACIALFLGSVASAAADTVASEIGVMGGRPYLITTLERVPPGTNGGVTLLGEAVGLGAAAFVSLTAWTLGVADPWIAVIGTVAGFVGTNVDSVVGATLENRGVFGNAGTNLIATLGGGICAAGMAFLL</sequence>
<proteinExistence type="inferred from homology"/>
<feature type="transmembrane region" description="Helical" evidence="6">
    <location>
        <begin position="119"/>
        <end position="135"/>
    </location>
</feature>
<feature type="transmembrane region" description="Helical" evidence="6">
    <location>
        <begin position="248"/>
        <end position="268"/>
    </location>
</feature>
<dbReference type="OrthoDB" id="28948at2157"/>
<comment type="similarity">
    <text evidence="2">Belongs to the TMEM19 family.</text>
</comment>
<feature type="transmembrane region" description="Helical" evidence="6">
    <location>
        <begin position="316"/>
        <end position="339"/>
    </location>
</feature>
<evidence type="ECO:0000313" key="8">
    <source>
        <dbReference type="Proteomes" id="UP000826709"/>
    </source>
</evidence>
<comment type="subcellular location">
    <subcellularLocation>
        <location evidence="1">Membrane</location>
        <topology evidence="1">Multi-pass membrane protein</topology>
    </subcellularLocation>
</comment>
<evidence type="ECO:0000256" key="6">
    <source>
        <dbReference type="SAM" id="Phobius"/>
    </source>
</evidence>
<dbReference type="Pfam" id="PF01940">
    <property type="entry name" value="DUF92"/>
    <property type="match status" value="1"/>
</dbReference>
<evidence type="ECO:0000256" key="3">
    <source>
        <dbReference type="ARBA" id="ARBA00022692"/>
    </source>
</evidence>
<dbReference type="PANTHER" id="PTHR13353">
    <property type="entry name" value="TRANSMEMBRANE PROTEIN 19"/>
    <property type="match status" value="1"/>
</dbReference>
<evidence type="ECO:0000256" key="5">
    <source>
        <dbReference type="ARBA" id="ARBA00023136"/>
    </source>
</evidence>
<accession>A0A8G1A1X0</accession>
<feature type="transmembrane region" description="Helical" evidence="6">
    <location>
        <begin position="165"/>
        <end position="183"/>
    </location>
</feature>
<dbReference type="GO" id="GO:0016020">
    <property type="term" value="C:membrane"/>
    <property type="evidence" value="ECO:0007669"/>
    <property type="project" value="UniProtKB-SubCell"/>
</dbReference>
<evidence type="ECO:0000256" key="4">
    <source>
        <dbReference type="ARBA" id="ARBA00022989"/>
    </source>
</evidence>
<feature type="transmembrane region" description="Helical" evidence="6">
    <location>
        <begin position="190"/>
        <end position="206"/>
    </location>
</feature>
<reference evidence="7" key="2">
    <citation type="submission" date="2019-03" db="EMBL/GenBank/DDBJ databases">
        <authorList>
            <person name="Chen S.-C."/>
            <person name="Wu S.-Y."/>
            <person name="Lai M.-C."/>
        </authorList>
    </citation>
    <scope>NUCLEOTIDE SEQUENCE</scope>
    <source>
        <strain evidence="7">ML15</strain>
    </source>
</reference>
<dbReference type="PANTHER" id="PTHR13353:SF5">
    <property type="entry name" value="TRANSMEMBRANE PROTEIN 19"/>
    <property type="match status" value="1"/>
</dbReference>
<feature type="transmembrane region" description="Helical" evidence="6">
    <location>
        <begin position="380"/>
        <end position="397"/>
    </location>
</feature>
<name>A0A8G1A1X0_9EURY</name>
<evidence type="ECO:0000256" key="2">
    <source>
        <dbReference type="ARBA" id="ARBA00009012"/>
    </source>
</evidence>
<keyword evidence="5 6" id="KW-0472">Membrane</keyword>
<keyword evidence="3 6" id="KW-0812">Transmembrane</keyword>
<evidence type="ECO:0000313" key="7">
    <source>
        <dbReference type="EMBL" id="QYZ79879.1"/>
    </source>
</evidence>
<feature type="transmembrane region" description="Helical" evidence="6">
    <location>
        <begin position="345"/>
        <end position="368"/>
    </location>
</feature>
<protein>
    <submittedName>
        <fullName evidence="7">DUF92 domain-containing protein</fullName>
    </submittedName>
</protein>
<feature type="transmembrane region" description="Helical" evidence="6">
    <location>
        <begin position="212"/>
        <end position="228"/>
    </location>
</feature>
<dbReference type="EMBL" id="CP037968">
    <property type="protein sequence ID" value="QYZ79879.1"/>
    <property type="molecule type" value="Genomic_DNA"/>
</dbReference>
<evidence type="ECO:0000256" key="1">
    <source>
        <dbReference type="ARBA" id="ARBA00004141"/>
    </source>
</evidence>
<dbReference type="AlphaFoldDB" id="A0A8G1A1X0"/>
<dbReference type="KEGG" id="mfk:E2N92_10815"/>